<protein>
    <recommendedName>
        <fullName evidence="5">Glycosyltransferase subfamily 4-like N-terminal domain-containing protein</fullName>
    </recommendedName>
</protein>
<dbReference type="Pfam" id="PF00534">
    <property type="entry name" value="Glycos_transf_1"/>
    <property type="match status" value="1"/>
</dbReference>
<dbReference type="Gene3D" id="3.40.50.2000">
    <property type="entry name" value="Glycogen Phosphorylase B"/>
    <property type="match status" value="2"/>
</dbReference>
<name>A0A1G1WS23_9BACT</name>
<dbReference type="EMBL" id="MHDA01000052">
    <property type="protein sequence ID" value="OGY30523.1"/>
    <property type="molecule type" value="Genomic_DNA"/>
</dbReference>
<comment type="caution">
    <text evidence="3">The sequence shown here is derived from an EMBL/GenBank/DDBJ whole genome shotgun (WGS) entry which is preliminary data.</text>
</comment>
<evidence type="ECO:0000313" key="4">
    <source>
        <dbReference type="Proteomes" id="UP000179279"/>
    </source>
</evidence>
<sequence length="383" mass="42712">MVKNKPGKNKKLSILFVTTNLNYNGAKKYIVEVANELATRGCRVGLLYDSGPLAKKLVKEVRQYHIDLKGLGLDSVSRWRLVIKAATLARNEDYTIIHSESANSFISHKLLSFLSRAKIVETIHHVWNSDQERRKAAAKISGRADKIITISTSALKVLASFGLKKRKIVVIQNGINTKEYEKINKNEVEVLRKNLGVSKKDRVIVSVSRVSKAKNFEAFVNWFPYILSSFPSAKLVIVGDNGSGDRGYLDGLIKKIRSLNLHKNIICVGGKTFVKNYLGLAEIYTVTTVARGLAVLEAMSSGLPVVARKPLMPVKIETTINGKTGLVFGKGDYKNWAGHIKYLLSNPTVARKMGAEGRKRASEFFTVQKHVDQLEKLYQRLKT</sequence>
<dbReference type="AlphaFoldDB" id="A0A1G1WS23"/>
<accession>A0A1G1WS23</accession>
<evidence type="ECO:0008006" key="5">
    <source>
        <dbReference type="Google" id="ProtNLM"/>
    </source>
</evidence>
<reference evidence="3 4" key="1">
    <citation type="journal article" date="2016" name="Nat. Commun.">
        <title>Thousands of microbial genomes shed light on interconnected biogeochemical processes in an aquifer system.</title>
        <authorList>
            <person name="Anantharaman K."/>
            <person name="Brown C.T."/>
            <person name="Hug L.A."/>
            <person name="Sharon I."/>
            <person name="Castelle C.J."/>
            <person name="Probst A.J."/>
            <person name="Thomas B.C."/>
            <person name="Singh A."/>
            <person name="Wilkins M.J."/>
            <person name="Karaoz U."/>
            <person name="Brodie E.L."/>
            <person name="Williams K.H."/>
            <person name="Hubbard S.S."/>
            <person name="Banfield J.F."/>
        </authorList>
    </citation>
    <scope>NUCLEOTIDE SEQUENCE [LARGE SCALE GENOMIC DNA]</scope>
</reference>
<evidence type="ECO:0000313" key="3">
    <source>
        <dbReference type="EMBL" id="OGY30523.1"/>
    </source>
</evidence>
<proteinExistence type="predicted"/>
<evidence type="ECO:0000259" key="2">
    <source>
        <dbReference type="Pfam" id="PF13439"/>
    </source>
</evidence>
<dbReference type="InterPro" id="IPR001296">
    <property type="entry name" value="Glyco_trans_1"/>
</dbReference>
<dbReference type="SUPFAM" id="SSF53756">
    <property type="entry name" value="UDP-Glycosyltransferase/glycogen phosphorylase"/>
    <property type="match status" value="1"/>
</dbReference>
<evidence type="ECO:0000259" key="1">
    <source>
        <dbReference type="Pfam" id="PF00534"/>
    </source>
</evidence>
<dbReference type="GO" id="GO:0016757">
    <property type="term" value="F:glycosyltransferase activity"/>
    <property type="evidence" value="ECO:0007669"/>
    <property type="project" value="InterPro"/>
</dbReference>
<dbReference type="CDD" id="cd03801">
    <property type="entry name" value="GT4_PimA-like"/>
    <property type="match status" value="1"/>
</dbReference>
<organism evidence="3 4">
    <name type="scientific">Candidatus Woykebacteria bacterium RIFCSPLOWO2_01_FULL_41_12</name>
    <dbReference type="NCBI Taxonomy" id="1802604"/>
    <lineage>
        <taxon>Bacteria</taxon>
        <taxon>Candidatus Woykeibacteriota</taxon>
    </lineage>
</organism>
<feature type="domain" description="Glycosyltransferase subfamily 4-like N-terminal" evidence="2">
    <location>
        <begin position="23"/>
        <end position="178"/>
    </location>
</feature>
<dbReference type="PANTHER" id="PTHR12526">
    <property type="entry name" value="GLYCOSYLTRANSFERASE"/>
    <property type="match status" value="1"/>
</dbReference>
<dbReference type="Pfam" id="PF13439">
    <property type="entry name" value="Glyco_transf_4"/>
    <property type="match status" value="1"/>
</dbReference>
<feature type="domain" description="Glycosyl transferase family 1" evidence="1">
    <location>
        <begin position="190"/>
        <end position="360"/>
    </location>
</feature>
<dbReference type="InterPro" id="IPR028098">
    <property type="entry name" value="Glyco_trans_4-like_N"/>
</dbReference>
<dbReference type="Proteomes" id="UP000179279">
    <property type="component" value="Unassembled WGS sequence"/>
</dbReference>
<gene>
    <name evidence="3" type="ORF">A3A57_00330</name>
</gene>